<evidence type="ECO:0000313" key="1">
    <source>
        <dbReference type="EMBL" id="ESW30241.1"/>
    </source>
</evidence>
<evidence type="ECO:0000313" key="2">
    <source>
        <dbReference type="Proteomes" id="UP000000226"/>
    </source>
</evidence>
<dbReference type="AlphaFoldDB" id="V7CMW9"/>
<dbReference type="Proteomes" id="UP000000226">
    <property type="component" value="Chromosome 2"/>
</dbReference>
<dbReference type="Gramene" id="ESW30241">
    <property type="protein sequence ID" value="ESW30241"/>
    <property type="gene ID" value="PHAVU_002G136500g"/>
</dbReference>
<sequence length="79" mass="9134">MHLHEDRRQHFRSARKGIDIAIAIAMPYLTHSFTTRSKKPRTTTTHQNLNHAHIHLISDLPYQTQTNPTISPNKIGNKK</sequence>
<protein>
    <submittedName>
        <fullName evidence="1">Uncharacterized protein</fullName>
    </submittedName>
</protein>
<reference evidence="2" key="1">
    <citation type="journal article" date="2014" name="Nat. Genet.">
        <title>A reference genome for common bean and genome-wide analysis of dual domestications.</title>
        <authorList>
            <person name="Schmutz J."/>
            <person name="McClean P.E."/>
            <person name="Mamidi S."/>
            <person name="Wu G.A."/>
            <person name="Cannon S.B."/>
            <person name="Grimwood J."/>
            <person name="Jenkins J."/>
            <person name="Shu S."/>
            <person name="Song Q."/>
            <person name="Chavarro C."/>
            <person name="Torres-Torres M."/>
            <person name="Geffroy V."/>
            <person name="Moghaddam S.M."/>
            <person name="Gao D."/>
            <person name="Abernathy B."/>
            <person name="Barry K."/>
            <person name="Blair M."/>
            <person name="Brick M.A."/>
            <person name="Chovatia M."/>
            <person name="Gepts P."/>
            <person name="Goodstein D.M."/>
            <person name="Gonzales M."/>
            <person name="Hellsten U."/>
            <person name="Hyten D.L."/>
            <person name="Jia G."/>
            <person name="Kelly J.D."/>
            <person name="Kudrna D."/>
            <person name="Lee R."/>
            <person name="Richard M.M."/>
            <person name="Miklas P.N."/>
            <person name="Osorno J.M."/>
            <person name="Rodrigues J."/>
            <person name="Thareau V."/>
            <person name="Urrea C.A."/>
            <person name="Wang M."/>
            <person name="Yu Y."/>
            <person name="Zhang M."/>
            <person name="Wing R.A."/>
            <person name="Cregan P.B."/>
            <person name="Rokhsar D.S."/>
            <person name="Jackson S.A."/>
        </authorList>
    </citation>
    <scope>NUCLEOTIDE SEQUENCE [LARGE SCALE GENOMIC DNA]</scope>
    <source>
        <strain evidence="2">cv. G19833</strain>
    </source>
</reference>
<dbReference type="EMBL" id="CM002289">
    <property type="protein sequence ID" value="ESW30241.1"/>
    <property type="molecule type" value="Genomic_DNA"/>
</dbReference>
<accession>V7CMW9</accession>
<keyword evidence="2" id="KW-1185">Reference proteome</keyword>
<name>V7CMW9_PHAVU</name>
<proteinExistence type="predicted"/>
<gene>
    <name evidence="1" type="ORF">PHAVU_002G136500g</name>
</gene>
<organism evidence="1 2">
    <name type="scientific">Phaseolus vulgaris</name>
    <name type="common">Kidney bean</name>
    <name type="synonym">French bean</name>
    <dbReference type="NCBI Taxonomy" id="3885"/>
    <lineage>
        <taxon>Eukaryota</taxon>
        <taxon>Viridiplantae</taxon>
        <taxon>Streptophyta</taxon>
        <taxon>Embryophyta</taxon>
        <taxon>Tracheophyta</taxon>
        <taxon>Spermatophyta</taxon>
        <taxon>Magnoliopsida</taxon>
        <taxon>eudicotyledons</taxon>
        <taxon>Gunneridae</taxon>
        <taxon>Pentapetalae</taxon>
        <taxon>rosids</taxon>
        <taxon>fabids</taxon>
        <taxon>Fabales</taxon>
        <taxon>Fabaceae</taxon>
        <taxon>Papilionoideae</taxon>
        <taxon>50 kb inversion clade</taxon>
        <taxon>NPAAA clade</taxon>
        <taxon>indigoferoid/millettioid clade</taxon>
        <taxon>Phaseoleae</taxon>
        <taxon>Phaseolus</taxon>
    </lineage>
</organism>